<gene>
    <name evidence="3" type="primary">Contig9427.g10087</name>
    <name evidence="3" type="ORF">STYLEM_1568</name>
</gene>
<feature type="transmembrane region" description="Helical" evidence="2">
    <location>
        <begin position="534"/>
        <end position="560"/>
    </location>
</feature>
<dbReference type="OMA" id="GINTICF"/>
<dbReference type="SUPFAM" id="SSF57184">
    <property type="entry name" value="Growth factor receptor domain"/>
    <property type="match status" value="1"/>
</dbReference>
<dbReference type="InterPro" id="IPR009030">
    <property type="entry name" value="Growth_fac_rcpt_cys_sf"/>
</dbReference>
<feature type="compositionally biased region" description="Polar residues" evidence="1">
    <location>
        <begin position="954"/>
        <end position="969"/>
    </location>
</feature>
<evidence type="ECO:0000313" key="3">
    <source>
        <dbReference type="EMBL" id="CDW72605.1"/>
    </source>
</evidence>
<evidence type="ECO:0000256" key="2">
    <source>
        <dbReference type="SAM" id="Phobius"/>
    </source>
</evidence>
<feature type="transmembrane region" description="Helical" evidence="2">
    <location>
        <begin position="726"/>
        <end position="745"/>
    </location>
</feature>
<feature type="compositionally biased region" description="Basic and acidic residues" evidence="1">
    <location>
        <begin position="988"/>
        <end position="1001"/>
    </location>
</feature>
<keyword evidence="2" id="KW-1133">Transmembrane helix</keyword>
<dbReference type="Proteomes" id="UP000039865">
    <property type="component" value="Unassembled WGS sequence"/>
</dbReference>
<feature type="transmembrane region" description="Helical" evidence="2">
    <location>
        <begin position="787"/>
        <end position="809"/>
    </location>
</feature>
<accession>A0A077ZTE6</accession>
<feature type="region of interest" description="Disordered" evidence="1">
    <location>
        <begin position="988"/>
        <end position="1030"/>
    </location>
</feature>
<feature type="region of interest" description="Disordered" evidence="1">
    <location>
        <begin position="951"/>
        <end position="970"/>
    </location>
</feature>
<organism evidence="3 4">
    <name type="scientific">Stylonychia lemnae</name>
    <name type="common">Ciliate</name>
    <dbReference type="NCBI Taxonomy" id="5949"/>
    <lineage>
        <taxon>Eukaryota</taxon>
        <taxon>Sar</taxon>
        <taxon>Alveolata</taxon>
        <taxon>Ciliophora</taxon>
        <taxon>Intramacronucleata</taxon>
        <taxon>Spirotrichea</taxon>
        <taxon>Stichotrichia</taxon>
        <taxon>Sporadotrichida</taxon>
        <taxon>Oxytrichidae</taxon>
        <taxon>Stylonychinae</taxon>
        <taxon>Stylonychia</taxon>
    </lineage>
</organism>
<evidence type="ECO:0000313" key="4">
    <source>
        <dbReference type="Proteomes" id="UP000039865"/>
    </source>
</evidence>
<dbReference type="AlphaFoldDB" id="A0A077ZTE6"/>
<feature type="transmembrane region" description="Helical" evidence="2">
    <location>
        <begin position="752"/>
        <end position="775"/>
    </location>
</feature>
<dbReference type="EMBL" id="CCKQ01001482">
    <property type="protein sequence ID" value="CDW72605.1"/>
    <property type="molecule type" value="Genomic_DNA"/>
</dbReference>
<protein>
    <submittedName>
        <fullName evidence="3">Uncharacterized protein</fullName>
    </submittedName>
</protein>
<feature type="compositionally biased region" description="Basic residues" evidence="1">
    <location>
        <begin position="1009"/>
        <end position="1022"/>
    </location>
</feature>
<evidence type="ECO:0000256" key="1">
    <source>
        <dbReference type="SAM" id="MobiDB-lite"/>
    </source>
</evidence>
<dbReference type="InParanoid" id="A0A077ZTE6"/>
<feature type="transmembrane region" description="Helical" evidence="2">
    <location>
        <begin position="699"/>
        <end position="720"/>
    </location>
</feature>
<feature type="transmembrane region" description="Helical" evidence="2">
    <location>
        <begin position="647"/>
        <end position="665"/>
    </location>
</feature>
<keyword evidence="2" id="KW-0472">Membrane</keyword>
<sequence length="1030" mass="118462">MILQHGVKVLALLFRALNMPRLTVSNLVFIPGICLLIKNKFYYVRIKESVMNMTMPAQTGWSFISLYLTGNLVTQASQINQVQLMTFHNNMRGVSPLKTFKSVYHDDHDCTGTCSICSLTKSSCLEYDISDTTLLLHGWDFNNKQKAYLNLDSLASLGGSFNFFATLFFQDVVIIKDSGLGGVKLAGSQINCFATANHGVYLNGTGFVQSMSELTTYQDRAFTFEIYFRTDIGFKEKAYLNLSLNVNLNGSIAKIEKAFDSLNDLHQYLFFGFSIIKRTASSTLVCMYIQSTFPKESCQIIEKLYATNQNNDGLNYRMIKIGKGFDGIIRSAYIWSYAKGIDSMKITALPKKNCKPESNAPQPFCLSCDSILGNSKCFDSCNLTNIGGYPCLNSYYDCPDLCMTCEKNTTCSHCIAGTNNCTSSCLNLGNQYFEPTLNSCQDCPINTFTIDGKVCLKMTNVEFKNLTDDYKIDILFSRNIIIVPETTLYDDDDIIVKIRYQDAFLDQYGKGVLSNVYTTKSKFYQYNSSEQNSYYLGLASQITLSILIAISGLASILFSVSIESTWGIIYAIQVMLLMPGMKINYPANALKYLDYLGFCIFDFDNLQNLFNYLVVEKSKFDQSYFTYYLFRIGFDSKYIFNNVGDLILLWMLVIMLYPVLLYFKLTLKHEFWMKHLDNAMLKQSTGILFLDFKANRPIYLMYHWTFVLRRLTIGFALVYLKDDNEAQLYTFIISSMFILLWHSALRQFKSTLTNVIMIICDLAIIGINTICFVFADETLVEDSSNKWVICSIILIPCYIFKSRQMYLLWMQRRDIRIREECEKKYLITGAEKKMFQNPLSFVKIKGKDIQPLNQQSQLKVKKSKSKQQVKMQSLKEYHYLKEEIDNDLDLKEQNENYQNHDQDFKKLTWSRVNIQERVPKSRASKHIAHYQQIKKNVKNQNHKKISFDFDEISKVNQQSPNKAKSQSKTGDIDQLSFVDYNQSADEMKNKKLDQIVRETNDHQNSQGSKKQKQITRKKKKPSKATNDGFL</sequence>
<keyword evidence="2" id="KW-0812">Transmembrane</keyword>
<keyword evidence="4" id="KW-1185">Reference proteome</keyword>
<name>A0A077ZTE6_STYLE</name>
<proteinExistence type="predicted"/>
<reference evidence="3 4" key="1">
    <citation type="submission" date="2014-06" db="EMBL/GenBank/DDBJ databases">
        <authorList>
            <person name="Swart Estienne"/>
        </authorList>
    </citation>
    <scope>NUCLEOTIDE SEQUENCE [LARGE SCALE GENOMIC DNA]</scope>
    <source>
        <strain evidence="3 4">130c</strain>
    </source>
</reference>